<dbReference type="PROSITE" id="PS51186">
    <property type="entry name" value="GNAT"/>
    <property type="match status" value="1"/>
</dbReference>
<dbReference type="Pfam" id="PF13673">
    <property type="entry name" value="Acetyltransf_10"/>
    <property type="match status" value="1"/>
</dbReference>
<protein>
    <submittedName>
        <fullName evidence="4">GNAT family N-acetyltransferase</fullName>
    </submittedName>
</protein>
<keyword evidence="5" id="KW-1185">Reference proteome</keyword>
<name>A0ABX3UQQ1_9GAMM</name>
<evidence type="ECO:0000256" key="1">
    <source>
        <dbReference type="ARBA" id="ARBA00022679"/>
    </source>
</evidence>
<organism evidence="4 5">
    <name type="scientific">Pantoea septica</name>
    <dbReference type="NCBI Taxonomy" id="472695"/>
    <lineage>
        <taxon>Bacteria</taxon>
        <taxon>Pseudomonadati</taxon>
        <taxon>Pseudomonadota</taxon>
        <taxon>Gammaproteobacteria</taxon>
        <taxon>Enterobacterales</taxon>
        <taxon>Erwiniaceae</taxon>
        <taxon>Pantoea</taxon>
    </lineage>
</organism>
<dbReference type="Gene3D" id="3.40.630.30">
    <property type="match status" value="1"/>
</dbReference>
<comment type="caution">
    <text evidence="4">The sequence shown here is derived from an EMBL/GenBank/DDBJ whole genome shotgun (WGS) entry which is preliminary data.</text>
</comment>
<evidence type="ECO:0000313" key="4">
    <source>
        <dbReference type="EMBL" id="ORM98505.1"/>
    </source>
</evidence>
<gene>
    <name evidence="4" type="ORF">HA46_12555</name>
</gene>
<evidence type="ECO:0000313" key="5">
    <source>
        <dbReference type="Proteomes" id="UP000193785"/>
    </source>
</evidence>
<keyword evidence="1" id="KW-0808">Transferase</keyword>
<dbReference type="CDD" id="cd04301">
    <property type="entry name" value="NAT_SF"/>
    <property type="match status" value="1"/>
</dbReference>
<sequence length="156" mass="17498">MRVRRARPDEAEQCWLVRNLAIRDGCRNSYKPEILQAWTPDGMPESYREVIRANPFFVIEGPDSRPVATGFLDLSSGSVEAIFTLPEHAGKGLAGKIIKAIKGEARQRGFTRLTLASTPNAQTFYERHGFSFVQENVYPSRLAQAELRCIDMAIAL</sequence>
<evidence type="ECO:0000256" key="2">
    <source>
        <dbReference type="ARBA" id="ARBA00023315"/>
    </source>
</evidence>
<dbReference type="SUPFAM" id="SSF55729">
    <property type="entry name" value="Acyl-CoA N-acyltransferases (Nat)"/>
    <property type="match status" value="1"/>
</dbReference>
<dbReference type="InterPro" id="IPR050832">
    <property type="entry name" value="Bact_Acetyltransf"/>
</dbReference>
<dbReference type="EMBL" id="MLJJ01000021">
    <property type="protein sequence ID" value="ORM98505.1"/>
    <property type="molecule type" value="Genomic_DNA"/>
</dbReference>
<dbReference type="PANTHER" id="PTHR43877">
    <property type="entry name" value="AMINOALKYLPHOSPHONATE N-ACETYLTRANSFERASE-RELATED-RELATED"/>
    <property type="match status" value="1"/>
</dbReference>
<keyword evidence="2" id="KW-0012">Acyltransferase</keyword>
<dbReference type="PANTHER" id="PTHR43877:SF2">
    <property type="entry name" value="AMINOALKYLPHOSPHONATE N-ACETYLTRANSFERASE-RELATED"/>
    <property type="match status" value="1"/>
</dbReference>
<proteinExistence type="predicted"/>
<dbReference type="RefSeq" id="WP_033790270.1">
    <property type="nucleotide sequence ID" value="NZ_CCAQ010000008.1"/>
</dbReference>
<feature type="domain" description="N-acetyltransferase" evidence="3">
    <location>
        <begin position="1"/>
        <end position="156"/>
    </location>
</feature>
<dbReference type="InterPro" id="IPR016181">
    <property type="entry name" value="Acyl_CoA_acyltransferase"/>
</dbReference>
<dbReference type="Proteomes" id="UP000193785">
    <property type="component" value="Unassembled WGS sequence"/>
</dbReference>
<dbReference type="InterPro" id="IPR000182">
    <property type="entry name" value="GNAT_dom"/>
</dbReference>
<reference evidence="4 5" key="1">
    <citation type="journal article" date="2017" name="Antonie Van Leeuwenhoek">
        <title>Phylogenomic resolution of the bacterial genus Pantoea and its relationship with Erwinia and Tatumella.</title>
        <authorList>
            <person name="Palmer M."/>
            <person name="Steenkamp E.T."/>
            <person name="Coetzee M.P."/>
            <person name="Chan W.Y."/>
            <person name="van Zyl E."/>
            <person name="De Maayer P."/>
            <person name="Coutinho T.A."/>
            <person name="Blom J."/>
            <person name="Smits T.H."/>
            <person name="Duffy B."/>
            <person name="Venter S.N."/>
        </authorList>
    </citation>
    <scope>NUCLEOTIDE SEQUENCE [LARGE SCALE GENOMIC DNA]</scope>
    <source>
        <strain evidence="4 5">LMG 5345</strain>
    </source>
</reference>
<accession>A0ABX3UQQ1</accession>
<evidence type="ECO:0000259" key="3">
    <source>
        <dbReference type="PROSITE" id="PS51186"/>
    </source>
</evidence>